<evidence type="ECO:0000256" key="2">
    <source>
        <dbReference type="SAM" id="Phobius"/>
    </source>
</evidence>
<dbReference type="RefSeq" id="WP_066983680.1">
    <property type="nucleotide sequence ID" value="NZ_LUUI01000114.1"/>
</dbReference>
<keyword evidence="4" id="KW-1185">Reference proteome</keyword>
<feature type="transmembrane region" description="Helical" evidence="2">
    <location>
        <begin position="12"/>
        <end position="30"/>
    </location>
</feature>
<organism evidence="3 4">
    <name type="scientific">Methylomonas lenta</name>
    <dbReference type="NCBI Taxonomy" id="980561"/>
    <lineage>
        <taxon>Bacteria</taxon>
        <taxon>Pseudomonadati</taxon>
        <taxon>Pseudomonadota</taxon>
        <taxon>Gammaproteobacteria</taxon>
        <taxon>Methylococcales</taxon>
        <taxon>Methylococcaceae</taxon>
        <taxon>Methylomonas</taxon>
    </lineage>
</organism>
<dbReference type="GO" id="GO:1990281">
    <property type="term" value="C:efflux pump complex"/>
    <property type="evidence" value="ECO:0007669"/>
    <property type="project" value="TreeGrafter"/>
</dbReference>
<dbReference type="EMBL" id="LUUI01000114">
    <property type="protein sequence ID" value="OAI14018.1"/>
    <property type="molecule type" value="Genomic_DNA"/>
</dbReference>
<evidence type="ECO:0000313" key="3">
    <source>
        <dbReference type="EMBL" id="OAI14018.1"/>
    </source>
</evidence>
<dbReference type="Gene3D" id="2.40.30.170">
    <property type="match status" value="1"/>
</dbReference>
<keyword evidence="2" id="KW-0812">Transmembrane</keyword>
<dbReference type="STRING" id="980561.A1359_01020"/>
<proteinExistence type="inferred from homology"/>
<evidence type="ECO:0000313" key="4">
    <source>
        <dbReference type="Proteomes" id="UP000078476"/>
    </source>
</evidence>
<dbReference type="AlphaFoldDB" id="A0A177N7I2"/>
<dbReference type="Proteomes" id="UP000078476">
    <property type="component" value="Unassembled WGS sequence"/>
</dbReference>
<protein>
    <submittedName>
        <fullName evidence="3">Efflux transporter periplasmic adaptor subunit</fullName>
    </submittedName>
</protein>
<gene>
    <name evidence="3" type="ORF">A1359_01020</name>
</gene>
<keyword evidence="2" id="KW-0472">Membrane</keyword>
<evidence type="ECO:0000256" key="1">
    <source>
        <dbReference type="ARBA" id="ARBA00009477"/>
    </source>
</evidence>
<sequence length="404" mass="44183">MVNIFKKLIKFLPALLILLVAGGLSFYWLANKPRAARMPAAVVAPLVEIIEPQLGTHQTSINSLGTVIASQSVNLNSRVSGMVISVSQNFIEGGILKKGEQIVQLDPTDFRLSVQQRESELEQAKFNFKIEMGQQSIAKREFELLGGDLDDQARELVLRKPHLIAAQAKVKAAEAALALAKLELSRTVPVAPFNAIVTARNANIGSWISTFSTGTPLVKLVATDNFWIDVSIPLDKIRWIDIPGINSSEGASAIISYDQAWGLDNHRSGKVKRLKAEVEAEGRMAKVIVEVHDPLCLLAENAKSPPMILGSLVRVQIAGKTLEDVYALPETALHDGLTLWLLSENNTLQFVDVEPIWAQQGLIYLKADQLPAQPKIIVSNLSAPVENMRLRSQAETTQNSQGNL</sequence>
<comment type="caution">
    <text evidence="3">The sequence shown here is derived from an EMBL/GenBank/DDBJ whole genome shotgun (WGS) entry which is preliminary data.</text>
</comment>
<dbReference type="GO" id="GO:0015562">
    <property type="term" value="F:efflux transmembrane transporter activity"/>
    <property type="evidence" value="ECO:0007669"/>
    <property type="project" value="TreeGrafter"/>
</dbReference>
<reference evidence="3 4" key="1">
    <citation type="submission" date="2016-03" db="EMBL/GenBank/DDBJ databases">
        <authorList>
            <person name="Ploux O."/>
        </authorList>
    </citation>
    <scope>NUCLEOTIDE SEQUENCE [LARGE SCALE GENOMIC DNA]</scope>
    <source>
        <strain evidence="3 4">R-45370</strain>
    </source>
</reference>
<dbReference type="InterPro" id="IPR006143">
    <property type="entry name" value="RND_pump_MFP"/>
</dbReference>
<dbReference type="NCBIfam" id="TIGR01730">
    <property type="entry name" value="RND_mfp"/>
    <property type="match status" value="1"/>
</dbReference>
<accession>A0A177N7I2</accession>
<dbReference type="PANTHER" id="PTHR30469">
    <property type="entry name" value="MULTIDRUG RESISTANCE PROTEIN MDTA"/>
    <property type="match status" value="1"/>
</dbReference>
<dbReference type="SUPFAM" id="SSF111369">
    <property type="entry name" value="HlyD-like secretion proteins"/>
    <property type="match status" value="1"/>
</dbReference>
<dbReference type="OrthoDB" id="9781888at2"/>
<name>A0A177N7I2_9GAMM</name>
<comment type="similarity">
    <text evidence="1">Belongs to the membrane fusion protein (MFP) (TC 8.A.1) family.</text>
</comment>
<dbReference type="Gene3D" id="2.40.50.100">
    <property type="match status" value="1"/>
</dbReference>
<keyword evidence="2" id="KW-1133">Transmembrane helix</keyword>
<dbReference type="Gene3D" id="1.10.287.470">
    <property type="entry name" value="Helix hairpin bin"/>
    <property type="match status" value="1"/>
</dbReference>
<dbReference type="PANTHER" id="PTHR30469:SF12">
    <property type="entry name" value="MULTIDRUG RESISTANCE PROTEIN MDTA"/>
    <property type="match status" value="1"/>
</dbReference>